<dbReference type="GO" id="GO:0008289">
    <property type="term" value="F:lipid binding"/>
    <property type="evidence" value="ECO:0007669"/>
    <property type="project" value="UniProtKB-KW"/>
</dbReference>
<evidence type="ECO:0000256" key="9">
    <source>
        <dbReference type="ARBA" id="ARBA00023136"/>
    </source>
</evidence>
<dbReference type="GO" id="GO:0015914">
    <property type="term" value="P:phospholipid transport"/>
    <property type="evidence" value="ECO:0007669"/>
    <property type="project" value="TreeGrafter"/>
</dbReference>
<evidence type="ECO:0000256" key="7">
    <source>
        <dbReference type="ARBA" id="ARBA00023121"/>
    </source>
</evidence>
<evidence type="ECO:0000256" key="3">
    <source>
        <dbReference type="ARBA" id="ARBA00022452"/>
    </source>
</evidence>
<dbReference type="InterPro" id="IPR031468">
    <property type="entry name" value="SMP_LBD"/>
</dbReference>
<feature type="compositionally biased region" description="Basic and acidic residues" evidence="11">
    <location>
        <begin position="466"/>
        <end position="479"/>
    </location>
</feature>
<dbReference type="InterPro" id="IPR058825">
    <property type="entry name" value="MDM34_N"/>
</dbReference>
<evidence type="ECO:0000313" key="13">
    <source>
        <dbReference type="EMBL" id="KAK0974205.1"/>
    </source>
</evidence>
<dbReference type="PANTHER" id="PTHR28185">
    <property type="entry name" value="MITOCHONDRIAL DISTRIBUTION AND MORPHOLOGY PROTEIN 34"/>
    <property type="match status" value="1"/>
</dbReference>
<protein>
    <recommendedName>
        <fullName evidence="10">Mitochondrial distribution and morphology protein 34</fullName>
    </recommendedName>
</protein>
<dbReference type="Pfam" id="PF26545">
    <property type="entry name" value="Mdm34_N"/>
    <property type="match status" value="1"/>
</dbReference>
<dbReference type="GO" id="GO:0032865">
    <property type="term" value="C:ERMES complex"/>
    <property type="evidence" value="ECO:0007669"/>
    <property type="project" value="UniProtKB-UniRule"/>
</dbReference>
<feature type="compositionally biased region" description="Polar residues" evidence="11">
    <location>
        <begin position="320"/>
        <end position="330"/>
    </location>
</feature>
<organism evidence="13 14">
    <name type="scientific">Friedmanniomyces endolithicus</name>
    <dbReference type="NCBI Taxonomy" id="329885"/>
    <lineage>
        <taxon>Eukaryota</taxon>
        <taxon>Fungi</taxon>
        <taxon>Dikarya</taxon>
        <taxon>Ascomycota</taxon>
        <taxon>Pezizomycotina</taxon>
        <taxon>Dothideomycetes</taxon>
        <taxon>Dothideomycetidae</taxon>
        <taxon>Mycosphaerellales</taxon>
        <taxon>Teratosphaeriaceae</taxon>
        <taxon>Friedmanniomyces</taxon>
    </lineage>
</organism>
<comment type="subcellular location">
    <subcellularLocation>
        <location evidence="1">Membrane</location>
    </subcellularLocation>
    <subcellularLocation>
        <location evidence="10">Mitochondrion outer membrane</location>
        <topology evidence="10">Multi-pass membrane protein</topology>
    </subcellularLocation>
    <text evidence="10">The ERMES/MDM complex localizes to a few discrete foci (around 10 per single cell), that represent mitochondria-endoplasmic reticulum junctions. These foci are often found next to mtDNA nucleoids.</text>
</comment>
<comment type="caution">
    <text evidence="13">The sequence shown here is derived from an EMBL/GenBank/DDBJ whole genome shotgun (WGS) entry which is preliminary data.</text>
</comment>
<keyword evidence="9 10" id="KW-0472">Membrane</keyword>
<comment type="subunit">
    <text evidence="10">Component of the ER-mitochondria encounter structure (ERMES) or MDM complex, composed of MMM1, MDM10, MDM12 and MDM34_2.</text>
</comment>
<evidence type="ECO:0000256" key="11">
    <source>
        <dbReference type="SAM" id="MobiDB-lite"/>
    </source>
</evidence>
<keyword evidence="7" id="KW-0446">Lipid-binding</keyword>
<accession>A0AAN6KCA5</accession>
<evidence type="ECO:0000256" key="5">
    <source>
        <dbReference type="ARBA" id="ARBA00022787"/>
    </source>
</evidence>
<dbReference type="AlphaFoldDB" id="A0AAN6KCA5"/>
<dbReference type="CDD" id="cd21673">
    <property type="entry name" value="SMP_Mdm34"/>
    <property type="match status" value="1"/>
</dbReference>
<keyword evidence="6" id="KW-0445">Lipid transport</keyword>
<evidence type="ECO:0000256" key="6">
    <source>
        <dbReference type="ARBA" id="ARBA00023055"/>
    </source>
</evidence>
<keyword evidence="4 10" id="KW-0812">Transmembrane</keyword>
<comment type="similarity">
    <text evidence="10">Belongs to the MDM34 family.</text>
</comment>
<keyword evidence="3 10" id="KW-1134">Transmembrane beta strand</keyword>
<evidence type="ECO:0000256" key="4">
    <source>
        <dbReference type="ARBA" id="ARBA00022692"/>
    </source>
</evidence>
<dbReference type="PANTHER" id="PTHR28185:SF1">
    <property type="entry name" value="MITOCHONDRIAL DISTRIBUTION AND MORPHOLOGY PROTEIN 34"/>
    <property type="match status" value="1"/>
</dbReference>
<feature type="compositionally biased region" description="Low complexity" evidence="11">
    <location>
        <begin position="297"/>
        <end position="319"/>
    </location>
</feature>
<evidence type="ECO:0000256" key="2">
    <source>
        <dbReference type="ARBA" id="ARBA00022448"/>
    </source>
</evidence>
<dbReference type="EMBL" id="JAUJLE010000155">
    <property type="protein sequence ID" value="KAK0974205.1"/>
    <property type="molecule type" value="Genomic_DNA"/>
</dbReference>
<keyword evidence="2" id="KW-0813">Transport</keyword>
<dbReference type="GO" id="GO:0007005">
    <property type="term" value="P:mitochondrion organization"/>
    <property type="evidence" value="ECO:0007669"/>
    <property type="project" value="InterPro"/>
</dbReference>
<comment type="domain">
    <text evidence="10">Lacks alpha-helical transmembrane segments, suggesting that it resides in the membrane via beta-sheet conformations similar to those predicted for other outer membrane proteins and porin.</text>
</comment>
<sequence>MAFNFNWSPLIADTDRVRDMLTRSLNKSPKPPIIVDDIIVNELNLGSTPPELEILEVGDLAEDKFRGIFKMSYTGDAYLTLKTRVQANPLNTYLSNKPNFASPQPLAASSGLTIPLQITLSDIRLSGFVILVFSKQKGITLVFRNDPLESLKVSSTFDSIPFVREYLQRTIESQLRIFSTEYQSSAAQEPAKDQNGQRAPIDPFASPAQQPTDSFGQPLESSATFSLDAPTETYASFSQKNLLRLAALTESQRTLSLFTPSMRDTVYRAWASAVDRNELSNGRNTPLHRPTLSRIQSTVGSHSAWSSSAPSQASETPSANNRPGMTSFGSAPTVYSLASGAPRSRAGRKRKNRVINLRKDKAEGDVSDVASVSSGYPESADRSATGSAAPSLEAEANAYPTAGLREGEISTPPRSPRKKVGFQQTPETARLGPESASARRPVTPRNTAALQVEDDDQTPRASMYLPKDRNQTPKAEPRPSRQRLTRMQTLPTRDKPLELPRRASDLSIHSLGAASSGSEGSSGGILEQAWMMRMANEIARKVAEEKGRRPTWRAGADEGEVPPPAYVS</sequence>
<keyword evidence="5 10" id="KW-1000">Mitochondrion outer membrane</keyword>
<dbReference type="Proteomes" id="UP001175353">
    <property type="component" value="Unassembled WGS sequence"/>
</dbReference>
<gene>
    <name evidence="13" type="primary">MDM34_2</name>
    <name evidence="10" type="synonym">MDM34</name>
    <name evidence="13" type="ORF">LTR91_014455</name>
</gene>
<reference evidence="13" key="1">
    <citation type="submission" date="2023-06" db="EMBL/GenBank/DDBJ databases">
        <title>Black Yeasts Isolated from many extreme environments.</title>
        <authorList>
            <person name="Coleine C."/>
            <person name="Stajich J.E."/>
            <person name="Selbmann L."/>
        </authorList>
    </citation>
    <scope>NUCLEOTIDE SEQUENCE</scope>
    <source>
        <strain evidence="13">CCFEE 5200</strain>
    </source>
</reference>
<evidence type="ECO:0000256" key="8">
    <source>
        <dbReference type="ARBA" id="ARBA00023128"/>
    </source>
</evidence>
<comment type="function">
    <text evidence="10">Component of the ERMES/MDM complex, which serves as a molecular tether to connect the endoplasmic reticulum (ER) and mitochondria. Components of this complex are involved in the control of mitochondrial shape and protein biogenesis, and function in nonvesicular lipid trafficking between the ER and mitochondria. MDM34_2 is required for the interaction of the ER-resident membrane protein MMM1 and the outer mitochondrial membrane-resident beta-barrel protein MDM10.</text>
</comment>
<proteinExistence type="inferred from homology"/>
<evidence type="ECO:0000256" key="10">
    <source>
        <dbReference type="HAMAP-Rule" id="MF_03105"/>
    </source>
</evidence>
<feature type="compositionally biased region" description="Basic and acidic residues" evidence="11">
    <location>
        <begin position="492"/>
        <end position="503"/>
    </location>
</feature>
<evidence type="ECO:0000256" key="1">
    <source>
        <dbReference type="ARBA" id="ARBA00004370"/>
    </source>
</evidence>
<feature type="region of interest" description="Disordered" evidence="11">
    <location>
        <begin position="279"/>
        <end position="503"/>
    </location>
</feature>
<feature type="domain" description="SMP-LTD" evidence="12">
    <location>
        <begin position="1"/>
        <end position="198"/>
    </location>
</feature>
<dbReference type="HAMAP" id="MF_03105">
    <property type="entry name" value="Mdm34"/>
    <property type="match status" value="1"/>
</dbReference>
<feature type="region of interest" description="Disordered" evidence="11">
    <location>
        <begin position="186"/>
        <end position="221"/>
    </location>
</feature>
<evidence type="ECO:0000313" key="14">
    <source>
        <dbReference type="Proteomes" id="UP001175353"/>
    </source>
</evidence>
<dbReference type="PROSITE" id="PS51847">
    <property type="entry name" value="SMP"/>
    <property type="match status" value="1"/>
</dbReference>
<keyword evidence="8 10" id="KW-0496">Mitochondrion</keyword>
<feature type="compositionally biased region" description="Polar residues" evidence="11">
    <location>
        <begin position="207"/>
        <end position="221"/>
    </location>
</feature>
<dbReference type="InterPro" id="IPR027536">
    <property type="entry name" value="MDM34"/>
</dbReference>
<feature type="region of interest" description="Disordered" evidence="11">
    <location>
        <begin position="542"/>
        <end position="568"/>
    </location>
</feature>
<evidence type="ECO:0000259" key="12">
    <source>
        <dbReference type="PROSITE" id="PS51847"/>
    </source>
</evidence>
<name>A0AAN6KCA5_9PEZI</name>
<keyword evidence="14" id="KW-1185">Reference proteome</keyword>
<dbReference type="GO" id="GO:1990456">
    <property type="term" value="P:mitochondrion-endoplasmic reticulum membrane tethering"/>
    <property type="evidence" value="ECO:0007669"/>
    <property type="project" value="TreeGrafter"/>
</dbReference>